<reference evidence="1 2" key="1">
    <citation type="submission" date="2020-08" db="EMBL/GenBank/DDBJ databases">
        <title>Sequencing the genomes of 1000 actinobacteria strains.</title>
        <authorList>
            <person name="Klenk H.-P."/>
        </authorList>
    </citation>
    <scope>NUCLEOTIDE SEQUENCE [LARGE SCALE GENOMIC DNA]</scope>
    <source>
        <strain evidence="1 2">DSM 45507</strain>
    </source>
</reference>
<dbReference type="AlphaFoldDB" id="A0A7W9LH02"/>
<gene>
    <name evidence="1" type="ORF">HD596_010144</name>
</gene>
<keyword evidence="2" id="KW-1185">Reference proteome</keyword>
<evidence type="ECO:0000313" key="2">
    <source>
        <dbReference type="Proteomes" id="UP000579153"/>
    </source>
</evidence>
<accession>A0A7W9LH02</accession>
<dbReference type="Proteomes" id="UP000579153">
    <property type="component" value="Unassembled WGS sequence"/>
</dbReference>
<comment type="caution">
    <text evidence="1">The sequence shown here is derived from an EMBL/GenBank/DDBJ whole genome shotgun (WGS) entry which is preliminary data.</text>
</comment>
<proteinExistence type="predicted"/>
<sequence>MAVTAARLDGYRAAIEATGLSWADVPDAAYLGWDVSPPP</sequence>
<dbReference type="EMBL" id="JACHMB010000001">
    <property type="protein sequence ID" value="MBB5783388.1"/>
    <property type="molecule type" value="Genomic_DNA"/>
</dbReference>
<evidence type="ECO:0000313" key="1">
    <source>
        <dbReference type="EMBL" id="MBB5783388.1"/>
    </source>
</evidence>
<protein>
    <submittedName>
        <fullName evidence="1">Uncharacterized protein</fullName>
    </submittedName>
</protein>
<organism evidence="1 2">
    <name type="scientific">Nonomuraea jabiensis</name>
    <dbReference type="NCBI Taxonomy" id="882448"/>
    <lineage>
        <taxon>Bacteria</taxon>
        <taxon>Bacillati</taxon>
        <taxon>Actinomycetota</taxon>
        <taxon>Actinomycetes</taxon>
        <taxon>Streptosporangiales</taxon>
        <taxon>Streptosporangiaceae</taxon>
        <taxon>Nonomuraea</taxon>
    </lineage>
</organism>
<name>A0A7W9LH02_9ACTN</name>